<dbReference type="AlphaFoldDB" id="A0A8J8T853"/>
<accession>A0A8J8T853</accession>
<keyword evidence="2" id="KW-1185">Reference proteome</keyword>
<reference evidence="1" key="1">
    <citation type="submission" date="2019-06" db="EMBL/GenBank/DDBJ databases">
        <authorList>
            <person name="Zheng W."/>
        </authorList>
    </citation>
    <scope>NUCLEOTIDE SEQUENCE</scope>
    <source>
        <strain evidence="1">QDHG01</strain>
    </source>
</reference>
<name>A0A8J8T853_HALGN</name>
<comment type="caution">
    <text evidence="1">The sequence shown here is derived from an EMBL/GenBank/DDBJ whole genome shotgun (WGS) entry which is preliminary data.</text>
</comment>
<organism evidence="1 2">
    <name type="scientific">Halteria grandinella</name>
    <dbReference type="NCBI Taxonomy" id="5974"/>
    <lineage>
        <taxon>Eukaryota</taxon>
        <taxon>Sar</taxon>
        <taxon>Alveolata</taxon>
        <taxon>Ciliophora</taxon>
        <taxon>Intramacronucleata</taxon>
        <taxon>Spirotrichea</taxon>
        <taxon>Stichotrichia</taxon>
        <taxon>Sporadotrichida</taxon>
        <taxon>Halteriidae</taxon>
        <taxon>Halteria</taxon>
    </lineage>
</organism>
<protein>
    <submittedName>
        <fullName evidence="1">Uncharacterized protein</fullName>
    </submittedName>
</protein>
<proteinExistence type="predicted"/>
<dbReference type="EMBL" id="RRYP01001368">
    <property type="protein sequence ID" value="TNV86042.1"/>
    <property type="molecule type" value="Genomic_DNA"/>
</dbReference>
<evidence type="ECO:0000313" key="2">
    <source>
        <dbReference type="Proteomes" id="UP000785679"/>
    </source>
</evidence>
<evidence type="ECO:0000313" key="1">
    <source>
        <dbReference type="EMBL" id="TNV86042.1"/>
    </source>
</evidence>
<sequence>MQAHKEQEAFMDKFRKFLEKGSNEEIGQDQEILEILKGLNEKIDKYGWNERYAEEKAVQSIIHKYKQSEGSNEHI</sequence>
<dbReference type="Proteomes" id="UP000785679">
    <property type="component" value="Unassembled WGS sequence"/>
</dbReference>
<gene>
    <name evidence="1" type="ORF">FGO68_gene13024</name>
</gene>